<evidence type="ECO:0000256" key="5">
    <source>
        <dbReference type="ARBA" id="ARBA00023014"/>
    </source>
</evidence>
<dbReference type="Gene3D" id="2.20.25.90">
    <property type="entry name" value="ADC-like domains"/>
    <property type="match status" value="1"/>
</dbReference>
<evidence type="ECO:0000256" key="4">
    <source>
        <dbReference type="ARBA" id="ARBA00023004"/>
    </source>
</evidence>
<dbReference type="Gene3D" id="2.40.40.20">
    <property type="match status" value="1"/>
</dbReference>
<comment type="cofactor">
    <cofactor evidence="1">
        <name>Mo-bis(molybdopterin guanine dinucleotide)</name>
        <dbReference type="ChEBI" id="CHEBI:60539"/>
    </cofactor>
</comment>
<dbReference type="CDD" id="cd00508">
    <property type="entry name" value="MopB_CT_Fdh-Nap-like"/>
    <property type="match status" value="1"/>
</dbReference>
<dbReference type="InterPro" id="IPR018392">
    <property type="entry name" value="LysM"/>
</dbReference>
<feature type="domain" description="LysM" evidence="7">
    <location>
        <begin position="745"/>
        <end position="789"/>
    </location>
</feature>
<dbReference type="InterPro" id="IPR050123">
    <property type="entry name" value="Prok_molybdopt-oxidoreductase"/>
</dbReference>
<dbReference type="InterPro" id="IPR036779">
    <property type="entry name" value="LysM_dom_sf"/>
</dbReference>
<evidence type="ECO:0000313" key="8">
    <source>
        <dbReference type="EMBL" id="MDO7905191.1"/>
    </source>
</evidence>
<dbReference type="PROSITE" id="PS51257">
    <property type="entry name" value="PROKAR_LIPOPROTEIN"/>
    <property type="match status" value="1"/>
</dbReference>
<dbReference type="PANTHER" id="PTHR43105:SF10">
    <property type="entry name" value="NADH-QUINONE OXIDOREDUCTASE SUBUNIT G"/>
    <property type="match status" value="1"/>
</dbReference>
<evidence type="ECO:0000256" key="1">
    <source>
        <dbReference type="ARBA" id="ARBA00001942"/>
    </source>
</evidence>
<dbReference type="SUPFAM" id="SSF54106">
    <property type="entry name" value="LysM domain"/>
    <property type="match status" value="1"/>
</dbReference>
<evidence type="ECO:0000256" key="2">
    <source>
        <dbReference type="ARBA" id="ARBA00022485"/>
    </source>
</evidence>
<accession>A0ABT9C7H8</accession>
<feature type="domain" description="4Fe-4S Mo/W bis-MGD-type" evidence="6">
    <location>
        <begin position="19"/>
        <end position="75"/>
    </location>
</feature>
<dbReference type="InterPro" id="IPR006656">
    <property type="entry name" value="Mopterin_OxRdtase"/>
</dbReference>
<dbReference type="Gene3D" id="3.40.50.740">
    <property type="match status" value="1"/>
</dbReference>
<reference evidence="8 9" key="1">
    <citation type="submission" date="2023-07" db="EMBL/GenBank/DDBJ databases">
        <title>Paenibacillus sp. JX-17 nov. isolated from soil.</title>
        <authorList>
            <person name="Wan Y."/>
            <person name="Liu B."/>
        </authorList>
    </citation>
    <scope>NUCLEOTIDE SEQUENCE [LARGE SCALE GENOMIC DNA]</scope>
    <source>
        <strain evidence="8 9">JX-17</strain>
    </source>
</reference>
<keyword evidence="9" id="KW-1185">Reference proteome</keyword>
<dbReference type="Gene3D" id="3.10.350.10">
    <property type="entry name" value="LysM domain"/>
    <property type="match status" value="1"/>
</dbReference>
<name>A0ABT9C7H8_9BACL</name>
<keyword evidence="2" id="KW-0004">4Fe-4S</keyword>
<dbReference type="SMART" id="SM00257">
    <property type="entry name" value="LysM"/>
    <property type="match status" value="1"/>
</dbReference>
<keyword evidence="5" id="KW-0411">Iron-sulfur</keyword>
<dbReference type="Pfam" id="PF04879">
    <property type="entry name" value="Molybdop_Fe4S4"/>
    <property type="match status" value="1"/>
</dbReference>
<organism evidence="8 9">
    <name type="scientific">Paenibacillus lacisoli</name>
    <dbReference type="NCBI Taxonomy" id="3064525"/>
    <lineage>
        <taxon>Bacteria</taxon>
        <taxon>Bacillati</taxon>
        <taxon>Bacillota</taxon>
        <taxon>Bacilli</taxon>
        <taxon>Bacillales</taxon>
        <taxon>Paenibacillaceae</taxon>
        <taxon>Paenibacillus</taxon>
    </lineage>
</organism>
<dbReference type="PROSITE" id="PS51669">
    <property type="entry name" value="4FE4S_MOW_BIS_MGD"/>
    <property type="match status" value="1"/>
</dbReference>
<dbReference type="EMBL" id="JAUQTB010000001">
    <property type="protein sequence ID" value="MDO7905191.1"/>
    <property type="molecule type" value="Genomic_DNA"/>
</dbReference>
<keyword evidence="3" id="KW-0479">Metal-binding</keyword>
<dbReference type="RefSeq" id="WP_305022369.1">
    <property type="nucleotide sequence ID" value="NZ_JAUQTB010000001.1"/>
</dbReference>
<dbReference type="CDD" id="cd00118">
    <property type="entry name" value="LysM"/>
    <property type="match status" value="1"/>
</dbReference>
<dbReference type="SUPFAM" id="SSF50692">
    <property type="entry name" value="ADC-like"/>
    <property type="match status" value="1"/>
</dbReference>
<dbReference type="InterPro" id="IPR006657">
    <property type="entry name" value="MoPterin_dinucl-bd_dom"/>
</dbReference>
<evidence type="ECO:0000256" key="3">
    <source>
        <dbReference type="ARBA" id="ARBA00022723"/>
    </source>
</evidence>
<dbReference type="SUPFAM" id="SSF53706">
    <property type="entry name" value="Formate dehydrogenase/DMSO reductase, domains 1-3"/>
    <property type="match status" value="1"/>
</dbReference>
<proteinExistence type="predicted"/>
<dbReference type="Pfam" id="PF01568">
    <property type="entry name" value="Molydop_binding"/>
    <property type="match status" value="1"/>
</dbReference>
<evidence type="ECO:0000259" key="6">
    <source>
        <dbReference type="PROSITE" id="PS51669"/>
    </source>
</evidence>
<dbReference type="SMART" id="SM00926">
    <property type="entry name" value="Molybdop_Fe4S4"/>
    <property type="match status" value="1"/>
</dbReference>
<dbReference type="Gene3D" id="3.40.228.10">
    <property type="entry name" value="Dimethylsulfoxide Reductase, domain 2"/>
    <property type="match status" value="1"/>
</dbReference>
<sequence length="816" mass="91362">MSWQKERIDMNVYSQGEVDRWVYSTCNLCSVGCGCHIAVKDDHIVGIKGNGQHPINRGRLGPKGENQWQANNSPDRLLSPMIRRAHGELEPASWDEAMELITSKIRKARQEKGSNSIAIYSTGQGFLEDYYTIAKIGRAGLHTHLLDANTRLCTATTEFCLLQSFGADGTPASFDDVDVCDTLMLFGHNVAETGTVLHERIMQRKQRTGKPYIIAVDPRRTLTARQADLHLQLRPGSNVPLLNGLIHLILKNGAADMKFIEQYTIGFDEMKSSVQEWTPDRAARETGIEERTLYEAARVLSETPSLVTTTLQGAFQSADATTSCVAINNMHLIRGLIGKPGSGPLHMAGQPSSSANRTAGGVGTYPAHRNPMNPAHLKEMGQLWNVDPMTLPAGPEKGIEEQLEMMEREEIAVFWNIGTNPMVSLPNRQRARRALEKVFVIMQDHFLTETAKVADVILPAAMWGEKEGTMENADRTINLLRKAVDPPQNVKTDFDILLDFAKRMDFRDRDGNPLISYQTPEEAFEEWKTVSAGRPCDMTGITYEKLEQSNGLRWPVNAENPEGTPRLYTDLKFHTSPDYAQSYTKDEFTGRALTHEEFAAKKAHNRAILYATRYNPPAESPDEQYPFWITTGRLVWHWHTRTKTGRSPYLQMAAPHGYAELHHEDARQLGVIEGEVVRVTSPRGWIEVPVKISDVVQQGLIFVPFHFGSWEGHQAANELTADFVDPLSKQPTFKHCAGRINKLRRQHTVVEGESAAYIAEQYGLQPADLLKINQLDTPYSIQTGQSLEVPISVLSVPLQPYAPQRSSYTGKTNRDD</sequence>
<keyword evidence="4" id="KW-0408">Iron</keyword>
<dbReference type="Pfam" id="PF00384">
    <property type="entry name" value="Molybdopterin"/>
    <property type="match status" value="1"/>
</dbReference>
<dbReference type="PROSITE" id="PS51782">
    <property type="entry name" value="LYSM"/>
    <property type="match status" value="1"/>
</dbReference>
<dbReference type="InterPro" id="IPR009010">
    <property type="entry name" value="Asp_de-COase-like_dom_sf"/>
</dbReference>
<gene>
    <name evidence="8" type="ORF">Q5741_02025</name>
</gene>
<evidence type="ECO:0000259" key="7">
    <source>
        <dbReference type="PROSITE" id="PS51782"/>
    </source>
</evidence>
<evidence type="ECO:0000313" key="9">
    <source>
        <dbReference type="Proteomes" id="UP001240171"/>
    </source>
</evidence>
<dbReference type="Proteomes" id="UP001240171">
    <property type="component" value="Unassembled WGS sequence"/>
</dbReference>
<dbReference type="Pfam" id="PF01476">
    <property type="entry name" value="LysM"/>
    <property type="match status" value="1"/>
</dbReference>
<protein>
    <submittedName>
        <fullName evidence="8">Molybdopterin-dependent oxidoreductase</fullName>
    </submittedName>
</protein>
<dbReference type="PANTHER" id="PTHR43105">
    <property type="entry name" value="RESPIRATORY NITRATE REDUCTASE"/>
    <property type="match status" value="1"/>
</dbReference>
<dbReference type="InterPro" id="IPR006963">
    <property type="entry name" value="Mopterin_OxRdtase_4Fe-4S_dom"/>
</dbReference>
<comment type="caution">
    <text evidence="8">The sequence shown here is derived from an EMBL/GenBank/DDBJ whole genome shotgun (WGS) entry which is preliminary data.</text>
</comment>